<organism evidence="1 2">
    <name type="scientific">Heyndrickxia coagulans</name>
    <name type="common">Weizmannia coagulans</name>
    <dbReference type="NCBI Taxonomy" id="1398"/>
    <lineage>
        <taxon>Bacteria</taxon>
        <taxon>Bacillati</taxon>
        <taxon>Bacillota</taxon>
        <taxon>Bacilli</taxon>
        <taxon>Bacillales</taxon>
        <taxon>Bacillaceae</taxon>
        <taxon>Heyndrickxia</taxon>
    </lineage>
</organism>
<sequence length="38" mass="4466">MINININSPYNKLLDKILAYLAIVQKIHLQTYKLSYQS</sequence>
<name>A0AAN0WDN5_HEYCO</name>
<keyword evidence="2" id="KW-1185">Reference proteome</keyword>
<dbReference type="Proteomes" id="UP000032024">
    <property type="component" value="Chromosome"/>
</dbReference>
<gene>
    <name evidence="1" type="ORF">SB48_HM08orf05813</name>
</gene>
<reference evidence="2" key="1">
    <citation type="submission" date="2015-01" db="EMBL/GenBank/DDBJ databases">
        <title>Comparative genome analysis of Bacillus coagulans HM-08, Clostridium butyricum HM-68, Bacillus subtilis HM-66 and Bacillus paralicheniformis BL-09.</title>
        <authorList>
            <person name="Zhang H."/>
        </authorList>
    </citation>
    <scope>NUCLEOTIDE SEQUENCE [LARGE SCALE GENOMIC DNA]</scope>
    <source>
        <strain evidence="2">HM-08</strain>
    </source>
</reference>
<accession>A0AAN0WDN5</accession>
<evidence type="ECO:0000313" key="1">
    <source>
        <dbReference type="EMBL" id="AJO24449.1"/>
    </source>
</evidence>
<protein>
    <submittedName>
        <fullName evidence="1">Uncharacterized protein</fullName>
    </submittedName>
</protein>
<dbReference type="AlphaFoldDB" id="A0AAN0WDN5"/>
<proteinExistence type="predicted"/>
<evidence type="ECO:0000313" key="2">
    <source>
        <dbReference type="Proteomes" id="UP000032024"/>
    </source>
</evidence>
<dbReference type="EMBL" id="CP010525">
    <property type="protein sequence ID" value="AJO24449.1"/>
    <property type="molecule type" value="Genomic_DNA"/>
</dbReference>